<dbReference type="STRING" id="35722.A0A0B7NHR2"/>
<dbReference type="PANTHER" id="PTHR43805:SF1">
    <property type="entry name" value="GP-PDE DOMAIN-CONTAINING PROTEIN"/>
    <property type="match status" value="1"/>
</dbReference>
<protein>
    <recommendedName>
        <fullName evidence="1">GP-PDE domain-containing protein</fullName>
    </recommendedName>
</protein>
<sequence length="310" mass="35310">MSDRDNSQEPKFEIHIPDVIAHRGFSAENPENTLISYENAVKAGTTALEGDIRLSKDNEIVMMHDLTLNRTSTGVGAVREQNWHGYIDGITTKAEPAQPIPRFNNVLDFLVRPETSEGNKELFMIIDIKFDNPIDILDVLKQLLDTYTEIYPHLFNQLVIGIWNVEFLKKAKELFSKFRLCFIGLSVSAARTHFIDNVDFLSLPFAALAGGEGQSVIREAHLKQKRVFTWTINDPEQMKTCVLWQVDGVIGDNVTTMLENVHHAPKSLTNMQEYEAFVATDTYLASKRRRVYYYLITKAMQLASWKIIGI</sequence>
<evidence type="ECO:0000259" key="1">
    <source>
        <dbReference type="PROSITE" id="PS51704"/>
    </source>
</evidence>
<dbReference type="InterPro" id="IPR017946">
    <property type="entry name" value="PLC-like_Pdiesterase_TIM-brl"/>
</dbReference>
<gene>
    <name evidence="2" type="primary">PARPA_08626.1 scaffold 33405</name>
</gene>
<dbReference type="PROSITE" id="PS51704">
    <property type="entry name" value="GP_PDE"/>
    <property type="match status" value="1"/>
</dbReference>
<organism evidence="2 3">
    <name type="scientific">Parasitella parasitica</name>
    <dbReference type="NCBI Taxonomy" id="35722"/>
    <lineage>
        <taxon>Eukaryota</taxon>
        <taxon>Fungi</taxon>
        <taxon>Fungi incertae sedis</taxon>
        <taxon>Mucoromycota</taxon>
        <taxon>Mucoromycotina</taxon>
        <taxon>Mucoromycetes</taxon>
        <taxon>Mucorales</taxon>
        <taxon>Mucorineae</taxon>
        <taxon>Mucoraceae</taxon>
        <taxon>Parasitella</taxon>
    </lineage>
</organism>
<keyword evidence="3" id="KW-1185">Reference proteome</keyword>
<dbReference type="Proteomes" id="UP000054107">
    <property type="component" value="Unassembled WGS sequence"/>
</dbReference>
<dbReference type="Pfam" id="PF03009">
    <property type="entry name" value="GDPD"/>
    <property type="match status" value="1"/>
</dbReference>
<accession>A0A0B7NHR2</accession>
<dbReference type="AlphaFoldDB" id="A0A0B7NHR2"/>
<dbReference type="OrthoDB" id="1470350at2759"/>
<dbReference type="GO" id="GO:0006629">
    <property type="term" value="P:lipid metabolic process"/>
    <property type="evidence" value="ECO:0007669"/>
    <property type="project" value="InterPro"/>
</dbReference>
<name>A0A0B7NHR2_9FUNG</name>
<evidence type="ECO:0000313" key="2">
    <source>
        <dbReference type="EMBL" id="CEP14446.1"/>
    </source>
</evidence>
<dbReference type="Gene3D" id="3.20.20.190">
    <property type="entry name" value="Phosphatidylinositol (PI) phosphodiesterase"/>
    <property type="match status" value="1"/>
</dbReference>
<dbReference type="EMBL" id="LN731212">
    <property type="protein sequence ID" value="CEP14446.1"/>
    <property type="molecule type" value="Genomic_DNA"/>
</dbReference>
<dbReference type="GO" id="GO:0008081">
    <property type="term" value="F:phosphoric diester hydrolase activity"/>
    <property type="evidence" value="ECO:0007669"/>
    <property type="project" value="InterPro"/>
</dbReference>
<feature type="domain" description="GP-PDE" evidence="1">
    <location>
        <begin position="17"/>
        <end position="261"/>
    </location>
</feature>
<proteinExistence type="predicted"/>
<dbReference type="SUPFAM" id="SSF51695">
    <property type="entry name" value="PLC-like phosphodiesterases"/>
    <property type="match status" value="1"/>
</dbReference>
<dbReference type="InterPro" id="IPR030395">
    <property type="entry name" value="GP_PDE_dom"/>
</dbReference>
<evidence type="ECO:0000313" key="3">
    <source>
        <dbReference type="Proteomes" id="UP000054107"/>
    </source>
</evidence>
<dbReference type="PANTHER" id="PTHR43805">
    <property type="entry name" value="GLYCEROPHOSPHORYL DIESTER PHOSPHODIESTERASE"/>
    <property type="match status" value="1"/>
</dbReference>
<reference evidence="2 3" key="1">
    <citation type="submission" date="2014-09" db="EMBL/GenBank/DDBJ databases">
        <authorList>
            <person name="Ellenberger Sabrina"/>
        </authorList>
    </citation>
    <scope>NUCLEOTIDE SEQUENCE [LARGE SCALE GENOMIC DNA]</scope>
    <source>
        <strain evidence="2 3">CBS 412.66</strain>
    </source>
</reference>